<proteinExistence type="predicted"/>
<keyword evidence="2" id="KW-1185">Reference proteome</keyword>
<evidence type="ECO:0000313" key="2">
    <source>
        <dbReference type="Proteomes" id="UP000789702"/>
    </source>
</evidence>
<dbReference type="EMBL" id="CAJVPU010052056">
    <property type="protein sequence ID" value="CAG8762475.1"/>
    <property type="molecule type" value="Genomic_DNA"/>
</dbReference>
<feature type="non-terminal residue" evidence="1">
    <location>
        <position position="1"/>
    </location>
</feature>
<reference evidence="1" key="1">
    <citation type="submission" date="2021-06" db="EMBL/GenBank/DDBJ databases">
        <authorList>
            <person name="Kallberg Y."/>
            <person name="Tangrot J."/>
            <person name="Rosling A."/>
        </authorList>
    </citation>
    <scope>NUCLEOTIDE SEQUENCE</scope>
    <source>
        <strain evidence="1">IL203A</strain>
    </source>
</reference>
<name>A0ACA9QTS5_9GLOM</name>
<organism evidence="1 2">
    <name type="scientific">Dentiscutata heterogama</name>
    <dbReference type="NCBI Taxonomy" id="1316150"/>
    <lineage>
        <taxon>Eukaryota</taxon>
        <taxon>Fungi</taxon>
        <taxon>Fungi incertae sedis</taxon>
        <taxon>Mucoromycota</taxon>
        <taxon>Glomeromycotina</taxon>
        <taxon>Glomeromycetes</taxon>
        <taxon>Diversisporales</taxon>
        <taxon>Gigasporaceae</taxon>
        <taxon>Dentiscutata</taxon>
    </lineage>
</organism>
<gene>
    <name evidence="1" type="ORF">DHETER_LOCUS15348</name>
</gene>
<protein>
    <submittedName>
        <fullName evidence="1">9634_t:CDS:1</fullName>
    </submittedName>
</protein>
<accession>A0ACA9QTS5</accession>
<dbReference type="Proteomes" id="UP000789702">
    <property type="component" value="Unassembled WGS sequence"/>
</dbReference>
<sequence length="41" mass="4781">KLNKLVSIENIEELRRIILQDNENSKLIAAANNILNYWAKN</sequence>
<evidence type="ECO:0000313" key="1">
    <source>
        <dbReference type="EMBL" id="CAG8762475.1"/>
    </source>
</evidence>
<comment type="caution">
    <text evidence="1">The sequence shown here is derived from an EMBL/GenBank/DDBJ whole genome shotgun (WGS) entry which is preliminary data.</text>
</comment>